<evidence type="ECO:0000313" key="2">
    <source>
        <dbReference type="Proteomes" id="UP000316905"/>
    </source>
</evidence>
<gene>
    <name evidence="1" type="ORF">IQ22_04608</name>
</gene>
<reference evidence="1 2" key="1">
    <citation type="journal article" date="2015" name="Stand. Genomic Sci.">
        <title>Genomic Encyclopedia of Bacterial and Archaeal Type Strains, Phase III: the genomes of soil and plant-associated and newly described type strains.</title>
        <authorList>
            <person name="Whitman W.B."/>
            <person name="Woyke T."/>
            <person name="Klenk H.P."/>
            <person name="Zhou Y."/>
            <person name="Lilburn T.G."/>
            <person name="Beck B.J."/>
            <person name="De Vos P."/>
            <person name="Vandamme P."/>
            <person name="Eisen J.A."/>
            <person name="Garrity G."/>
            <person name="Hugenholtz P."/>
            <person name="Kyrpides N.C."/>
        </authorList>
    </citation>
    <scope>NUCLEOTIDE SEQUENCE [LARGE SCALE GENOMIC DNA]</scope>
    <source>
        <strain evidence="1 2">CGMCC 1.6858</strain>
    </source>
</reference>
<keyword evidence="2" id="KW-1185">Reference proteome</keyword>
<dbReference type="AlphaFoldDB" id="A0A562PMM5"/>
<protein>
    <submittedName>
        <fullName evidence="1">Uncharacterized protein</fullName>
    </submittedName>
</protein>
<proteinExistence type="predicted"/>
<organism evidence="1 2">
    <name type="scientific">Pseudomonas duriflava</name>
    <dbReference type="NCBI Taxonomy" id="459528"/>
    <lineage>
        <taxon>Bacteria</taxon>
        <taxon>Pseudomonadati</taxon>
        <taxon>Pseudomonadota</taxon>
        <taxon>Gammaproteobacteria</taxon>
        <taxon>Pseudomonadales</taxon>
        <taxon>Pseudomonadaceae</taxon>
        <taxon>Pseudomonas</taxon>
    </lineage>
</organism>
<sequence length="54" mass="6270">MSRKTVNCLTFLVGAEQSDKSWGGERIVDERFFIPHFQVWKMPSWSESIPLGLK</sequence>
<comment type="caution">
    <text evidence="1">The sequence shown here is derived from an EMBL/GenBank/DDBJ whole genome shotgun (WGS) entry which is preliminary data.</text>
</comment>
<dbReference type="Proteomes" id="UP000316905">
    <property type="component" value="Unassembled WGS sequence"/>
</dbReference>
<dbReference type="EMBL" id="VLKY01000037">
    <property type="protein sequence ID" value="TWI45628.1"/>
    <property type="molecule type" value="Genomic_DNA"/>
</dbReference>
<name>A0A562PMM5_9PSED</name>
<accession>A0A562PMM5</accession>
<evidence type="ECO:0000313" key="1">
    <source>
        <dbReference type="EMBL" id="TWI45628.1"/>
    </source>
</evidence>